<dbReference type="RefSeq" id="WP_043222766.1">
    <property type="nucleotide sequence ID" value="NZ_CP007511.1"/>
</dbReference>
<evidence type="ECO:0000256" key="1">
    <source>
        <dbReference type="SAM" id="SignalP"/>
    </source>
</evidence>
<keyword evidence="1" id="KW-0732">Signal</keyword>
<protein>
    <recommendedName>
        <fullName evidence="6">DUF4124 domain-containing protein</fullName>
    </recommendedName>
</protein>
<reference evidence="2 4" key="3">
    <citation type="journal article" name="Genome Announc.">
        <title>Complete Genome Sequence of Pseudomonas balearica DSM 6083T.</title>
        <authorList>
            <person name="Bennasar-Figueras A."/>
            <person name="Salva-Serra F."/>
            <person name="Jaen-Luchoro D."/>
            <person name="Segui C."/>
            <person name="Aliaga F."/>
            <person name="Busquets A."/>
            <person name="Gomila M."/>
            <person name="Moore E.R."/>
            <person name="Lalucat J."/>
        </authorList>
    </citation>
    <scope>NUCLEOTIDE SEQUENCE [LARGE SCALE GENOMIC DNA]</scope>
    <source>
        <strain evidence="4">DSM 6083</strain>
        <strain evidence="2">DSM6083</strain>
    </source>
</reference>
<dbReference type="EMBL" id="CP007511">
    <property type="protein sequence ID" value="AJE17292.1"/>
    <property type="molecule type" value="Genomic_DNA"/>
</dbReference>
<keyword evidence="5" id="KW-1185">Reference proteome</keyword>
<organism evidence="2 4">
    <name type="scientific">Stutzerimonas balearica DSM 6083</name>
    <dbReference type="NCBI Taxonomy" id="1123016"/>
    <lineage>
        <taxon>Bacteria</taxon>
        <taxon>Pseudomonadati</taxon>
        <taxon>Pseudomonadota</taxon>
        <taxon>Gammaproteobacteria</taxon>
        <taxon>Pseudomonadales</taxon>
        <taxon>Pseudomonadaceae</taxon>
        <taxon>Stutzerimonas</taxon>
    </lineage>
</organism>
<evidence type="ECO:0000313" key="5">
    <source>
        <dbReference type="Proteomes" id="UP000182276"/>
    </source>
</evidence>
<reference evidence="4" key="1">
    <citation type="submission" date="2014-03" db="EMBL/GenBank/DDBJ databases">
        <title>Complete genome of Pseudomonas balearica DSM 6083T, a sewage water isolate from an enrichment with 2-methylnaphthalene.</title>
        <authorList>
            <person name="Salva-Serra F."/>
            <person name="Jaen-Luchoro D."/>
            <person name="Busquets A."/>
            <person name="Pena A."/>
            <person name="Gomila M."/>
            <person name="Bosch R."/>
            <person name="Nogales B."/>
            <person name="Garcia-Valdes E."/>
            <person name="Lalucat J."/>
            <person name="Bennasar A."/>
        </authorList>
    </citation>
    <scope>NUCLEOTIDE SEQUENCE [LARGE SCALE GENOMIC DNA]</scope>
    <source>
        <strain evidence="4">DSM 6083</strain>
    </source>
</reference>
<accession>A0A8D3Y5G2</accession>
<dbReference type="EMBL" id="FNHO01000013">
    <property type="protein sequence ID" value="SDM93282.1"/>
    <property type="molecule type" value="Genomic_DNA"/>
</dbReference>
<feature type="chain" id="PRO_5034993433" description="DUF4124 domain-containing protein" evidence="1">
    <location>
        <begin position="19"/>
        <end position="80"/>
    </location>
</feature>
<evidence type="ECO:0000313" key="3">
    <source>
        <dbReference type="EMBL" id="SDM93282.1"/>
    </source>
</evidence>
<dbReference type="Proteomes" id="UP000182276">
    <property type="component" value="Unassembled WGS sequence"/>
</dbReference>
<evidence type="ECO:0008006" key="6">
    <source>
        <dbReference type="Google" id="ProtNLM"/>
    </source>
</evidence>
<dbReference type="AlphaFoldDB" id="A0A8D3Y5G2"/>
<name>A0A8D3Y5G2_9GAMM</name>
<sequence length="80" mass="8904">MRVLPLVLLLLCAGLAWAAPAPYYKWQSKVDGTVICRQSSPGEGWERLDGRPYRDLNCTLPAGRIERPEGVPGFRPQPGR</sequence>
<reference evidence="3 5" key="2">
    <citation type="submission" date="2016-10" db="EMBL/GenBank/DDBJ databases">
        <authorList>
            <person name="Varghese N."/>
            <person name="Submissions S."/>
        </authorList>
    </citation>
    <scope>NUCLEOTIDE SEQUENCE [LARGE SCALE GENOMIC DNA]</scope>
    <source>
        <strain evidence="3 5">DSM 6083</strain>
    </source>
</reference>
<dbReference type="Proteomes" id="UP000031271">
    <property type="component" value="Chromosome"/>
</dbReference>
<evidence type="ECO:0000313" key="2">
    <source>
        <dbReference type="EMBL" id="AJE17292.1"/>
    </source>
</evidence>
<proteinExistence type="predicted"/>
<dbReference type="KEGG" id="pbm:CL52_20390"/>
<dbReference type="GeneID" id="77262238"/>
<evidence type="ECO:0000313" key="4">
    <source>
        <dbReference type="Proteomes" id="UP000031271"/>
    </source>
</evidence>
<feature type="signal peptide" evidence="1">
    <location>
        <begin position="1"/>
        <end position="18"/>
    </location>
</feature>
<gene>
    <name evidence="2" type="ORF">CL52_20390</name>
    <name evidence="3" type="ORF">SAMN05660875_11337</name>
</gene>